<dbReference type="GO" id="GO:0005576">
    <property type="term" value="C:extracellular region"/>
    <property type="evidence" value="ECO:0007669"/>
    <property type="project" value="TreeGrafter"/>
</dbReference>
<dbReference type="Pfam" id="PF11887">
    <property type="entry name" value="Mce4_CUP1"/>
    <property type="match status" value="1"/>
</dbReference>
<protein>
    <submittedName>
        <fullName evidence="3">ABC transporter substrate-binding protein</fullName>
    </submittedName>
</protein>
<evidence type="ECO:0000259" key="1">
    <source>
        <dbReference type="Pfam" id="PF02470"/>
    </source>
</evidence>
<dbReference type="RefSeq" id="WP_027946077.1">
    <property type="nucleotide sequence ID" value="NZ_BSTI01000005.1"/>
</dbReference>
<dbReference type="Pfam" id="PF02470">
    <property type="entry name" value="MlaD"/>
    <property type="match status" value="1"/>
</dbReference>
<evidence type="ECO:0000313" key="3">
    <source>
        <dbReference type="EMBL" id="GLY66341.1"/>
    </source>
</evidence>
<dbReference type="EMBL" id="BSTI01000005">
    <property type="protein sequence ID" value="GLY66341.1"/>
    <property type="molecule type" value="Genomic_DNA"/>
</dbReference>
<dbReference type="Proteomes" id="UP001165136">
    <property type="component" value="Unassembled WGS sequence"/>
</dbReference>
<organism evidence="3 4">
    <name type="scientific">Amycolatopsis taiwanensis</name>
    <dbReference type="NCBI Taxonomy" id="342230"/>
    <lineage>
        <taxon>Bacteria</taxon>
        <taxon>Bacillati</taxon>
        <taxon>Actinomycetota</taxon>
        <taxon>Actinomycetes</taxon>
        <taxon>Pseudonocardiales</taxon>
        <taxon>Pseudonocardiaceae</taxon>
        <taxon>Amycolatopsis</taxon>
    </lineage>
</organism>
<sequence>MKPLRERNQVAVGAVTLVLIALVTAVSYFSDQIPLLGTGTTYQAYFAEAAGLVPDNEVQVAGVRVGQVTSVTLAGKKVLVKFKVDGTRVGSQSTASIGIKTLLGEKYLGLQPKGPGAQNPDDPIPLDRTTTPFQLQDAFQQLSQTVGDIDTQQLAESFNAVSDALKNTPQPLKDTLNGLTALSKTVSSRDEQLANLLGNTSRLSQTLADRDTQLRQVIDDGNLLLDELQQRQNAISALLTGTRQLAAQLAGLVADNRAQLRPTLDKLGEVTDILQRNQDNLGRSLALLAPFTRVGANATGNGRWFEGYICGLLPPVVQSGGISINPNGCTPPISAPDQGVSGGN</sequence>
<dbReference type="InterPro" id="IPR052336">
    <property type="entry name" value="MlaD_Phospholipid_Transporter"/>
</dbReference>
<keyword evidence="4" id="KW-1185">Reference proteome</keyword>
<dbReference type="AlphaFoldDB" id="A0A9W6QYG9"/>
<dbReference type="NCBIfam" id="TIGR00996">
    <property type="entry name" value="Mtu_fam_mce"/>
    <property type="match status" value="1"/>
</dbReference>
<dbReference type="InterPro" id="IPR005693">
    <property type="entry name" value="Mce"/>
</dbReference>
<dbReference type="PANTHER" id="PTHR33371:SF18">
    <property type="entry name" value="MCE-FAMILY PROTEIN MCE3C"/>
    <property type="match status" value="1"/>
</dbReference>
<reference evidence="3" key="1">
    <citation type="submission" date="2023-03" db="EMBL/GenBank/DDBJ databases">
        <title>Amycolatopsis taiwanensis NBRC 103393.</title>
        <authorList>
            <person name="Ichikawa N."/>
            <person name="Sato H."/>
            <person name="Tonouchi N."/>
        </authorList>
    </citation>
    <scope>NUCLEOTIDE SEQUENCE</scope>
    <source>
        <strain evidence="3">NBRC 103393</strain>
    </source>
</reference>
<feature type="domain" description="Mammalian cell entry C-terminal" evidence="2">
    <location>
        <begin position="120"/>
        <end position="303"/>
    </location>
</feature>
<name>A0A9W6QYG9_9PSEU</name>
<dbReference type="InterPro" id="IPR003399">
    <property type="entry name" value="Mce/MlaD"/>
</dbReference>
<dbReference type="PRINTS" id="PR01782">
    <property type="entry name" value="MCEVIRFACTOR"/>
</dbReference>
<gene>
    <name evidence="3" type="ORF">Atai01_29600</name>
</gene>
<feature type="domain" description="Mce/MlaD" evidence="1">
    <location>
        <begin position="39"/>
        <end position="112"/>
    </location>
</feature>
<comment type="caution">
    <text evidence="3">The sequence shown here is derived from an EMBL/GenBank/DDBJ whole genome shotgun (WGS) entry which is preliminary data.</text>
</comment>
<proteinExistence type="predicted"/>
<evidence type="ECO:0000313" key="4">
    <source>
        <dbReference type="Proteomes" id="UP001165136"/>
    </source>
</evidence>
<dbReference type="PANTHER" id="PTHR33371">
    <property type="entry name" value="INTERMEMBRANE PHOSPHOLIPID TRANSPORT SYSTEM BINDING PROTEIN MLAD-RELATED"/>
    <property type="match status" value="1"/>
</dbReference>
<evidence type="ECO:0000259" key="2">
    <source>
        <dbReference type="Pfam" id="PF11887"/>
    </source>
</evidence>
<dbReference type="InterPro" id="IPR024516">
    <property type="entry name" value="Mce_C"/>
</dbReference>
<accession>A0A9W6QYG9</accession>